<dbReference type="RefSeq" id="WP_128752263.1">
    <property type="nucleotide sequence ID" value="NZ_CP035282.1"/>
</dbReference>
<sequence>MIQINIKANIYQTLKGLKASLKRFPVTIITSVVLVILLIALEESRSYWQKEELENLTQIIMVIALGLPLFTSMKFFLEKKGKYNGIFQIILFALVGIFLLLYYFFLLKDFKTVSISRYIGMSVFLYVTFLYIPRLGRREDYEYYIIKIFSSFLMTLIYSFVLFAGISLILFSVSKLFSVNIEGKIYYYAFVIIAGLFSVPYFLAKIPLISSKFSDEKYSKGLKILLLYIVIPLILIYTLILYVYFGKIVLTQQWPIGLVSNLVLWYTTLSIGVIFLIYPLKVDNNWAKYFINWFPKIILPILIMMFVSMGIRVRAYGITENRYYVLVLGIWVSAIMLYFIFAKEKRNIIIPVTFSVIVLNSIFGPLSGFSVSKYSQNRRFVHILEKNNMIEDGNIVKSQGSISADDRAEISSILDYFEDNHSLEDIKYLPSGFAMGDMNEVLGFSYVKKASDGRGEYLYYSSYENEGAIDVKDYDYFMDSNSLYRKSLEVEGIRAEYDINSFAFSLVRNGKVIYTKDLNEYGRTIYENNKNTEGKSTDPAEMTFTDENDDFKIKYIIRSLSGKLEGDPAKFHLQNMEINILLKIK</sequence>
<dbReference type="OrthoDB" id="9809196at2"/>
<feature type="transmembrane region" description="Helical" evidence="1">
    <location>
        <begin position="185"/>
        <end position="204"/>
    </location>
</feature>
<dbReference type="AlphaFoldDB" id="A0A410QB03"/>
<organism evidence="2 3">
    <name type="scientific">Acidilutibacter cellobiosedens</name>
    <dbReference type="NCBI Taxonomy" id="2507161"/>
    <lineage>
        <taxon>Bacteria</taxon>
        <taxon>Bacillati</taxon>
        <taxon>Bacillota</taxon>
        <taxon>Tissierellia</taxon>
        <taxon>Tissierellales</taxon>
        <taxon>Acidilutibacteraceae</taxon>
        <taxon>Acidilutibacter</taxon>
    </lineage>
</organism>
<feature type="transmembrane region" description="Helical" evidence="1">
    <location>
        <begin position="257"/>
        <end position="278"/>
    </location>
</feature>
<reference evidence="3" key="1">
    <citation type="submission" date="2019-01" db="EMBL/GenBank/DDBJ databases">
        <title>Draft genomes of a novel of Sporanaerobacter strains.</title>
        <authorList>
            <person name="Ma S."/>
        </authorList>
    </citation>
    <scope>NUCLEOTIDE SEQUENCE [LARGE SCALE GENOMIC DNA]</scope>
    <source>
        <strain evidence="3">NJN-17</strain>
    </source>
</reference>
<dbReference type="InterPro" id="IPR025291">
    <property type="entry name" value="DUF4153"/>
</dbReference>
<keyword evidence="1" id="KW-0472">Membrane</keyword>
<feature type="transmembrane region" description="Helical" evidence="1">
    <location>
        <begin position="56"/>
        <end position="77"/>
    </location>
</feature>
<gene>
    <name evidence="2" type="ORF">EQM13_06060</name>
</gene>
<evidence type="ECO:0000313" key="3">
    <source>
        <dbReference type="Proteomes" id="UP000287969"/>
    </source>
</evidence>
<feature type="transmembrane region" description="Helical" evidence="1">
    <location>
        <begin position="348"/>
        <end position="369"/>
    </location>
</feature>
<feature type="transmembrane region" description="Helical" evidence="1">
    <location>
        <begin position="290"/>
        <end position="311"/>
    </location>
</feature>
<keyword evidence="1" id="KW-1133">Transmembrane helix</keyword>
<protein>
    <submittedName>
        <fullName evidence="2">DUF4153 domain-containing protein</fullName>
    </submittedName>
</protein>
<feature type="transmembrane region" description="Helical" evidence="1">
    <location>
        <begin position="113"/>
        <end position="132"/>
    </location>
</feature>
<dbReference type="Pfam" id="PF13687">
    <property type="entry name" value="DUF4153"/>
    <property type="match status" value="1"/>
</dbReference>
<dbReference type="Proteomes" id="UP000287969">
    <property type="component" value="Chromosome"/>
</dbReference>
<feature type="transmembrane region" description="Helical" evidence="1">
    <location>
        <begin position="323"/>
        <end position="341"/>
    </location>
</feature>
<accession>A0A410QB03</accession>
<dbReference type="EMBL" id="CP035282">
    <property type="protein sequence ID" value="QAT61181.1"/>
    <property type="molecule type" value="Genomic_DNA"/>
</dbReference>
<feature type="transmembrane region" description="Helical" evidence="1">
    <location>
        <begin position="89"/>
        <end position="107"/>
    </location>
</feature>
<feature type="transmembrane region" description="Helical" evidence="1">
    <location>
        <begin position="144"/>
        <end position="173"/>
    </location>
</feature>
<keyword evidence="3" id="KW-1185">Reference proteome</keyword>
<evidence type="ECO:0000256" key="1">
    <source>
        <dbReference type="SAM" id="Phobius"/>
    </source>
</evidence>
<name>A0A410QB03_9FIRM</name>
<keyword evidence="1" id="KW-0812">Transmembrane</keyword>
<proteinExistence type="predicted"/>
<dbReference type="KEGG" id="spoa:EQM13_06060"/>
<feature type="transmembrane region" description="Helical" evidence="1">
    <location>
        <begin position="21"/>
        <end position="41"/>
    </location>
</feature>
<evidence type="ECO:0000313" key="2">
    <source>
        <dbReference type="EMBL" id="QAT61181.1"/>
    </source>
</evidence>
<feature type="transmembrane region" description="Helical" evidence="1">
    <location>
        <begin position="225"/>
        <end position="245"/>
    </location>
</feature>